<dbReference type="RefSeq" id="WP_190135273.1">
    <property type="nucleotide sequence ID" value="NZ_BNBT01000017.1"/>
</dbReference>
<accession>A0A918ZGH8</accession>
<dbReference type="EMBL" id="BNBT01000017">
    <property type="protein sequence ID" value="GHE48486.1"/>
    <property type="molecule type" value="Genomic_DNA"/>
</dbReference>
<name>A0A918ZGH8_9ACTN</name>
<evidence type="ECO:0000256" key="1">
    <source>
        <dbReference type="SAM" id="Phobius"/>
    </source>
</evidence>
<feature type="transmembrane region" description="Helical" evidence="1">
    <location>
        <begin position="47"/>
        <end position="67"/>
    </location>
</feature>
<sequence length="68" mass="7014">MDTDGTLPPDGDLPPVHARLVGAYWLDSPYLPPATGCCAPPRSARPLCVTVVGLSCLVVTLVLAVTLA</sequence>
<evidence type="ECO:0000313" key="2">
    <source>
        <dbReference type="EMBL" id="GHE48486.1"/>
    </source>
</evidence>
<dbReference type="Proteomes" id="UP000608024">
    <property type="component" value="Unassembled WGS sequence"/>
</dbReference>
<organism evidence="2 3">
    <name type="scientific">Streptomyces longispororuber</name>
    <dbReference type="NCBI Taxonomy" id="68230"/>
    <lineage>
        <taxon>Bacteria</taxon>
        <taxon>Bacillati</taxon>
        <taxon>Actinomycetota</taxon>
        <taxon>Actinomycetes</taxon>
        <taxon>Kitasatosporales</taxon>
        <taxon>Streptomycetaceae</taxon>
        <taxon>Streptomyces</taxon>
    </lineage>
</organism>
<keyword evidence="1" id="KW-0472">Membrane</keyword>
<dbReference type="AlphaFoldDB" id="A0A918ZGH8"/>
<gene>
    <name evidence="2" type="ORF">GCM10018785_17580</name>
</gene>
<keyword evidence="1" id="KW-1133">Transmembrane helix</keyword>
<keyword evidence="3" id="KW-1185">Reference proteome</keyword>
<keyword evidence="1" id="KW-0812">Transmembrane</keyword>
<reference evidence="2" key="2">
    <citation type="submission" date="2020-09" db="EMBL/GenBank/DDBJ databases">
        <authorList>
            <person name="Sun Q."/>
            <person name="Ohkuma M."/>
        </authorList>
    </citation>
    <scope>NUCLEOTIDE SEQUENCE</scope>
    <source>
        <strain evidence="2">JCM 4784</strain>
    </source>
</reference>
<comment type="caution">
    <text evidence="2">The sequence shown here is derived from an EMBL/GenBank/DDBJ whole genome shotgun (WGS) entry which is preliminary data.</text>
</comment>
<reference evidence="2" key="1">
    <citation type="journal article" date="2014" name="Int. J. Syst. Evol. Microbiol.">
        <title>Complete genome sequence of Corynebacterium casei LMG S-19264T (=DSM 44701T), isolated from a smear-ripened cheese.</title>
        <authorList>
            <consortium name="US DOE Joint Genome Institute (JGI-PGF)"/>
            <person name="Walter F."/>
            <person name="Albersmeier A."/>
            <person name="Kalinowski J."/>
            <person name="Ruckert C."/>
        </authorList>
    </citation>
    <scope>NUCLEOTIDE SEQUENCE</scope>
    <source>
        <strain evidence="2">JCM 4784</strain>
    </source>
</reference>
<evidence type="ECO:0000313" key="3">
    <source>
        <dbReference type="Proteomes" id="UP000608024"/>
    </source>
</evidence>
<proteinExistence type="predicted"/>
<protein>
    <submittedName>
        <fullName evidence="2">Uncharacterized protein</fullName>
    </submittedName>
</protein>